<keyword evidence="2" id="KW-1185">Reference proteome</keyword>
<gene>
    <name evidence="1" type="ORF">ACFQ1S_38500</name>
</gene>
<accession>A0ABW3MJX4</accession>
<name>A0ABW3MJX4_9PSEU</name>
<evidence type="ECO:0000313" key="1">
    <source>
        <dbReference type="EMBL" id="MFD1051008.1"/>
    </source>
</evidence>
<feature type="non-terminal residue" evidence="1">
    <location>
        <position position="1"/>
    </location>
</feature>
<organism evidence="1 2">
    <name type="scientific">Kibdelosporangium lantanae</name>
    <dbReference type="NCBI Taxonomy" id="1497396"/>
    <lineage>
        <taxon>Bacteria</taxon>
        <taxon>Bacillati</taxon>
        <taxon>Actinomycetota</taxon>
        <taxon>Actinomycetes</taxon>
        <taxon>Pseudonocardiales</taxon>
        <taxon>Pseudonocardiaceae</taxon>
        <taxon>Kibdelosporangium</taxon>
    </lineage>
</organism>
<dbReference type="EMBL" id="JBHTIS010003260">
    <property type="protein sequence ID" value="MFD1051008.1"/>
    <property type="molecule type" value="Genomic_DNA"/>
</dbReference>
<dbReference type="Proteomes" id="UP001597045">
    <property type="component" value="Unassembled WGS sequence"/>
</dbReference>
<proteinExistence type="predicted"/>
<comment type="caution">
    <text evidence="1">The sequence shown here is derived from an EMBL/GenBank/DDBJ whole genome shotgun (WGS) entry which is preliminary data.</text>
</comment>
<protein>
    <submittedName>
        <fullName evidence="1">Uncharacterized protein</fullName>
    </submittedName>
</protein>
<reference evidence="2" key="1">
    <citation type="journal article" date="2019" name="Int. J. Syst. Evol. Microbiol.">
        <title>The Global Catalogue of Microorganisms (GCM) 10K type strain sequencing project: providing services to taxonomists for standard genome sequencing and annotation.</title>
        <authorList>
            <consortium name="The Broad Institute Genomics Platform"/>
            <consortium name="The Broad Institute Genome Sequencing Center for Infectious Disease"/>
            <person name="Wu L."/>
            <person name="Ma J."/>
        </authorList>
    </citation>
    <scope>NUCLEOTIDE SEQUENCE [LARGE SCALE GENOMIC DNA]</scope>
    <source>
        <strain evidence="2">JCM 31486</strain>
    </source>
</reference>
<evidence type="ECO:0000313" key="2">
    <source>
        <dbReference type="Proteomes" id="UP001597045"/>
    </source>
</evidence>
<sequence>GCCGPGDGYRSGPLLTTGAMVPTVAPSASRLILACQSAVTVTLTPTFIQPTSWRSKNQVQVYPWGVVVRLW</sequence>